<evidence type="ECO:0000313" key="2">
    <source>
        <dbReference type="EMBL" id="KGX83158.1"/>
    </source>
</evidence>
<dbReference type="STRING" id="1385511.GCA_000425225_03259"/>
<gene>
    <name evidence="2" type="ORF">N783_05915</name>
</gene>
<dbReference type="OrthoDB" id="2721846at2"/>
<evidence type="ECO:0008006" key="4">
    <source>
        <dbReference type="Google" id="ProtNLM"/>
    </source>
</evidence>
<organism evidence="2 3">
    <name type="scientific">Pontibacillus marinus BH030004 = DSM 16465</name>
    <dbReference type="NCBI Taxonomy" id="1385511"/>
    <lineage>
        <taxon>Bacteria</taxon>
        <taxon>Bacillati</taxon>
        <taxon>Bacillota</taxon>
        <taxon>Bacilli</taxon>
        <taxon>Bacillales</taxon>
        <taxon>Bacillaceae</taxon>
        <taxon>Pontibacillus</taxon>
    </lineage>
</organism>
<protein>
    <recommendedName>
        <fullName evidence="4">YrhC-like protein</fullName>
    </recommendedName>
</protein>
<name>A0A0A5FVW3_9BACI</name>
<feature type="transmembrane region" description="Helical" evidence="1">
    <location>
        <begin position="45"/>
        <end position="65"/>
    </location>
</feature>
<sequence length="79" mass="9203">MDNVTKQLQAKVEDYSRFVITLLIVSFYFYMGSLITVYLKPSSEGSITLMILTTVSIVTSFYFVLKWKKYKQTLAENEQ</sequence>
<evidence type="ECO:0000256" key="1">
    <source>
        <dbReference type="SAM" id="Phobius"/>
    </source>
</evidence>
<dbReference type="AlphaFoldDB" id="A0A0A5FVW3"/>
<dbReference type="Proteomes" id="UP000030403">
    <property type="component" value="Unassembled WGS sequence"/>
</dbReference>
<keyword evidence="1" id="KW-0472">Membrane</keyword>
<accession>A0A0A5FVW3</accession>
<feature type="transmembrane region" description="Helical" evidence="1">
    <location>
        <begin position="18"/>
        <end position="39"/>
    </location>
</feature>
<keyword evidence="1" id="KW-1133">Transmembrane helix</keyword>
<reference evidence="2 3" key="1">
    <citation type="submission" date="2013-08" db="EMBL/GenBank/DDBJ databases">
        <authorList>
            <person name="Huang J."/>
            <person name="Wang G."/>
        </authorList>
    </citation>
    <scope>NUCLEOTIDE SEQUENCE [LARGE SCALE GENOMIC DNA]</scope>
    <source>
        <strain evidence="2 3">BH030004</strain>
    </source>
</reference>
<proteinExistence type="predicted"/>
<dbReference type="InterPro" id="IPR025418">
    <property type="entry name" value="YrhC-like"/>
</dbReference>
<keyword evidence="3" id="KW-1185">Reference proteome</keyword>
<dbReference type="eggNOG" id="ENOG5033D0T">
    <property type="taxonomic scope" value="Bacteria"/>
</dbReference>
<dbReference type="RefSeq" id="WP_036843876.1">
    <property type="nucleotide sequence ID" value="NZ_AULJ01000042.1"/>
</dbReference>
<keyword evidence="1" id="KW-0812">Transmembrane</keyword>
<comment type="caution">
    <text evidence="2">The sequence shown here is derived from an EMBL/GenBank/DDBJ whole genome shotgun (WGS) entry which is preliminary data.</text>
</comment>
<evidence type="ECO:0000313" key="3">
    <source>
        <dbReference type="Proteomes" id="UP000030403"/>
    </source>
</evidence>
<dbReference type="Pfam" id="PF14143">
    <property type="entry name" value="YrhC"/>
    <property type="match status" value="1"/>
</dbReference>
<dbReference type="EMBL" id="AVPF01000142">
    <property type="protein sequence ID" value="KGX83158.1"/>
    <property type="molecule type" value="Genomic_DNA"/>
</dbReference>